<dbReference type="EMBL" id="KN846961">
    <property type="protein sequence ID" value="KIW64586.1"/>
    <property type="molecule type" value="Genomic_DNA"/>
</dbReference>
<keyword evidence="3" id="KW-1185">Reference proteome</keyword>
<evidence type="ECO:0000313" key="2">
    <source>
        <dbReference type="EMBL" id="KIW64586.1"/>
    </source>
</evidence>
<dbReference type="STRING" id="5601.A0A0D2CHA0"/>
<feature type="region of interest" description="Disordered" evidence="1">
    <location>
        <begin position="96"/>
        <end position="499"/>
    </location>
</feature>
<feature type="region of interest" description="Disordered" evidence="1">
    <location>
        <begin position="638"/>
        <end position="662"/>
    </location>
</feature>
<evidence type="ECO:0000256" key="1">
    <source>
        <dbReference type="SAM" id="MobiDB-lite"/>
    </source>
</evidence>
<dbReference type="AlphaFoldDB" id="A0A0D2CHA0"/>
<feature type="region of interest" description="Disordered" evidence="1">
    <location>
        <begin position="536"/>
        <end position="572"/>
    </location>
</feature>
<dbReference type="Proteomes" id="UP000054266">
    <property type="component" value="Unassembled WGS sequence"/>
</dbReference>
<protein>
    <submittedName>
        <fullName evidence="2">Uncharacterized protein</fullName>
    </submittedName>
</protein>
<feature type="compositionally biased region" description="Polar residues" evidence="1">
    <location>
        <begin position="237"/>
        <end position="255"/>
    </location>
</feature>
<feature type="compositionally biased region" description="Polar residues" evidence="1">
    <location>
        <begin position="438"/>
        <end position="447"/>
    </location>
</feature>
<proteinExistence type="predicted"/>
<evidence type="ECO:0000313" key="3">
    <source>
        <dbReference type="Proteomes" id="UP000054266"/>
    </source>
</evidence>
<name>A0A0D2CHA0_9EURO</name>
<gene>
    <name evidence="2" type="ORF">PV04_09509</name>
</gene>
<feature type="compositionally biased region" description="Basic residues" evidence="1">
    <location>
        <begin position="99"/>
        <end position="109"/>
    </location>
</feature>
<reference evidence="2 3" key="1">
    <citation type="submission" date="2015-01" db="EMBL/GenBank/DDBJ databases">
        <title>The Genome Sequence of Capronia semiimmersa CBS27337.</title>
        <authorList>
            <consortium name="The Broad Institute Genomics Platform"/>
            <person name="Cuomo C."/>
            <person name="de Hoog S."/>
            <person name="Gorbushina A."/>
            <person name="Stielow B."/>
            <person name="Teixiera M."/>
            <person name="Abouelleil A."/>
            <person name="Chapman S.B."/>
            <person name="Priest M."/>
            <person name="Young S.K."/>
            <person name="Wortman J."/>
            <person name="Nusbaum C."/>
            <person name="Birren B."/>
        </authorList>
    </citation>
    <scope>NUCLEOTIDE SEQUENCE [LARGE SCALE GENOMIC DNA]</scope>
    <source>
        <strain evidence="2 3">CBS 27337</strain>
    </source>
</reference>
<feature type="compositionally biased region" description="Polar residues" evidence="1">
    <location>
        <begin position="638"/>
        <end position="657"/>
    </location>
</feature>
<feature type="compositionally biased region" description="Basic and acidic residues" evidence="1">
    <location>
        <begin position="132"/>
        <end position="148"/>
    </location>
</feature>
<dbReference type="HOGENOM" id="CLU_390806_0_0_1"/>
<organism evidence="2 3">
    <name type="scientific">Phialophora macrospora</name>
    <dbReference type="NCBI Taxonomy" id="1851006"/>
    <lineage>
        <taxon>Eukaryota</taxon>
        <taxon>Fungi</taxon>
        <taxon>Dikarya</taxon>
        <taxon>Ascomycota</taxon>
        <taxon>Pezizomycotina</taxon>
        <taxon>Eurotiomycetes</taxon>
        <taxon>Chaetothyriomycetidae</taxon>
        <taxon>Chaetothyriales</taxon>
        <taxon>Herpotrichiellaceae</taxon>
        <taxon>Phialophora</taxon>
    </lineage>
</organism>
<accession>A0A0D2CHA0</accession>
<feature type="compositionally biased region" description="Polar residues" evidence="1">
    <location>
        <begin position="383"/>
        <end position="404"/>
    </location>
</feature>
<sequence length="699" mass="76237">MPIVKPKAPEYPRPVSPICADEVPLDKDTIVYCDQNDGVEEDEKERTAKRQRIETLATGHLRGQPVFILTAGLRGPFGDEWQNPWAKQKRTNINMTKTSHQRPRQHIKPTKPTGQCPIPAKKQDGQAAAAVDTHHRSQKEDRFADDQRSMLSSTRKRRTLETSINRLALRDPKTEGWLKTSETYKTPDDTHPEPSPPSPSERKMKTWEPSRTLTGLSARDDAAITSSNCGDLRRPRTSSSKPFEQLIFSFSSPMKSRTVPADEEPSDCRSSPVKSRPHQPPLRNRGSNAQPAWTDESRAECAIMKSKRTTAQPTMAVMESDSGYPDPADARGPYHPKPRFPSSKVQELMHVNRIAEVRSNLNPPLTPPKAREENPLKGVTDVHSASSDTSASLKTAQEGPSPSHQAVGPPSLEKETTGSSTTAELPSAQLPEAIITPSLPSNISSHDQMLRDSPRPGSTVSDAVEDHDRATDLECPADDAVHPETANAASHDPQPLGKSQVVYKGPTIQSPQENTKGVVNSMRVTDTATSTAKALRVGPGGGWTTSSPAGVKKAGASKSRKRQAFANEEKPSGSIKSALRVAKAAPNQEDMVVYKIAPEYGDDLLLDENQVRNPLQRDEMSPRPPGASVPRSILKASLQHSTGVSASHNAGSSSTKQDAQRQRMLNLIENDNFDLDGAINDLGSFLDTWDAEKHEAGVT</sequence>